<comment type="catalytic activity">
    <reaction evidence="6">
        <text>L-lysyl-[protein] + 3 S-adenosyl-L-methionine = N(6),N(6),N(6)-trimethyl-L-lysyl-[protein] + 3 S-adenosyl-L-homocysteine + 3 H(+)</text>
        <dbReference type="Rhea" id="RHEA:54192"/>
        <dbReference type="Rhea" id="RHEA-COMP:9752"/>
        <dbReference type="Rhea" id="RHEA-COMP:13826"/>
        <dbReference type="ChEBI" id="CHEBI:15378"/>
        <dbReference type="ChEBI" id="CHEBI:29969"/>
        <dbReference type="ChEBI" id="CHEBI:57856"/>
        <dbReference type="ChEBI" id="CHEBI:59789"/>
        <dbReference type="ChEBI" id="CHEBI:61961"/>
    </reaction>
</comment>
<organism evidence="7 8">
    <name type="scientific">Insolitispirillum peregrinum</name>
    <dbReference type="NCBI Taxonomy" id="80876"/>
    <lineage>
        <taxon>Bacteria</taxon>
        <taxon>Pseudomonadati</taxon>
        <taxon>Pseudomonadota</taxon>
        <taxon>Alphaproteobacteria</taxon>
        <taxon>Rhodospirillales</taxon>
        <taxon>Novispirillaceae</taxon>
        <taxon>Insolitispirillum</taxon>
    </lineage>
</organism>
<dbReference type="GO" id="GO:0032259">
    <property type="term" value="P:methylation"/>
    <property type="evidence" value="ECO:0007669"/>
    <property type="project" value="UniProtKB-KW"/>
</dbReference>
<evidence type="ECO:0000313" key="7">
    <source>
        <dbReference type="EMBL" id="SIT12092.1"/>
    </source>
</evidence>
<evidence type="ECO:0000256" key="1">
    <source>
        <dbReference type="ARBA" id="ARBA00009741"/>
    </source>
</evidence>
<dbReference type="STRING" id="80876.SAMN05421779_107115"/>
<dbReference type="HAMAP" id="MF_00735">
    <property type="entry name" value="Methyltr_PrmA"/>
    <property type="match status" value="1"/>
</dbReference>
<feature type="binding site" evidence="6">
    <location>
        <position position="140"/>
    </location>
    <ligand>
        <name>S-adenosyl-L-methionine</name>
        <dbReference type="ChEBI" id="CHEBI:59789"/>
    </ligand>
</feature>
<gene>
    <name evidence="6" type="primary">prmA</name>
    <name evidence="7" type="ORF">SAMN05421779_107115</name>
</gene>
<evidence type="ECO:0000313" key="8">
    <source>
        <dbReference type="Proteomes" id="UP000185678"/>
    </source>
</evidence>
<comment type="similarity">
    <text evidence="1 6">Belongs to the methyltransferase superfamily. PrmA family.</text>
</comment>
<dbReference type="PANTHER" id="PTHR43648:SF1">
    <property type="entry name" value="ELECTRON TRANSFER FLAVOPROTEIN BETA SUBUNIT LYSINE METHYLTRANSFERASE"/>
    <property type="match status" value="1"/>
</dbReference>
<accession>A0A1N7PND7</accession>
<dbReference type="SUPFAM" id="SSF53335">
    <property type="entry name" value="S-adenosyl-L-methionine-dependent methyltransferases"/>
    <property type="match status" value="1"/>
</dbReference>
<dbReference type="Gene3D" id="3.40.50.150">
    <property type="entry name" value="Vaccinia Virus protein VP39"/>
    <property type="match status" value="1"/>
</dbReference>
<dbReference type="EMBL" id="FTOA01000007">
    <property type="protein sequence ID" value="SIT12092.1"/>
    <property type="molecule type" value="Genomic_DNA"/>
</dbReference>
<dbReference type="RefSeq" id="WP_084194949.1">
    <property type="nucleotide sequence ID" value="NZ_FTOA01000007.1"/>
</dbReference>
<dbReference type="OrthoDB" id="9785995at2"/>
<keyword evidence="7" id="KW-0687">Ribonucleoprotein</keyword>
<dbReference type="GO" id="GO:0005737">
    <property type="term" value="C:cytoplasm"/>
    <property type="evidence" value="ECO:0007669"/>
    <property type="project" value="UniProtKB-SubCell"/>
</dbReference>
<feature type="binding site" evidence="6">
    <location>
        <position position="190"/>
    </location>
    <ligand>
        <name>S-adenosyl-L-methionine</name>
        <dbReference type="ChEBI" id="CHEBI:59789"/>
    </ligand>
</feature>
<keyword evidence="7" id="KW-0689">Ribosomal protein</keyword>
<evidence type="ECO:0000256" key="3">
    <source>
        <dbReference type="ARBA" id="ARBA00022603"/>
    </source>
</evidence>
<keyword evidence="3 6" id="KW-0489">Methyltransferase</keyword>
<evidence type="ECO:0000256" key="6">
    <source>
        <dbReference type="HAMAP-Rule" id="MF_00735"/>
    </source>
</evidence>
<dbReference type="InterPro" id="IPR050078">
    <property type="entry name" value="Ribosomal_L11_MeTrfase_PrmA"/>
</dbReference>
<evidence type="ECO:0000256" key="2">
    <source>
        <dbReference type="ARBA" id="ARBA00022490"/>
    </source>
</evidence>
<dbReference type="Proteomes" id="UP000185678">
    <property type="component" value="Unassembled WGS sequence"/>
</dbReference>
<keyword evidence="8" id="KW-1185">Reference proteome</keyword>
<keyword evidence="4 6" id="KW-0808">Transferase</keyword>
<keyword evidence="2 6" id="KW-0963">Cytoplasm</keyword>
<dbReference type="CDD" id="cd02440">
    <property type="entry name" value="AdoMet_MTases"/>
    <property type="match status" value="1"/>
</dbReference>
<comment type="function">
    <text evidence="6">Methylates ribosomal protein L11.</text>
</comment>
<reference evidence="7 8" key="1">
    <citation type="submission" date="2017-01" db="EMBL/GenBank/DDBJ databases">
        <authorList>
            <person name="Mah S.A."/>
            <person name="Swanson W.J."/>
            <person name="Moy G.W."/>
            <person name="Vacquier V.D."/>
        </authorList>
    </citation>
    <scope>NUCLEOTIDE SEQUENCE [LARGE SCALE GENOMIC DNA]</scope>
    <source>
        <strain evidence="7 8">DSM 11589</strain>
    </source>
</reference>
<feature type="binding site" evidence="6">
    <location>
        <position position="237"/>
    </location>
    <ligand>
        <name>S-adenosyl-L-methionine</name>
        <dbReference type="ChEBI" id="CHEBI:59789"/>
    </ligand>
</feature>
<sequence>MAHKRAQDMWRVRFQAPPEAIEAFETALDPLVDAFLCFEIEGSLDWQVDAYSEQKPDLPAIHAAVALAAQVAGLATTPEMEIEHQAARNWLAENLIAFPPIRAGRFYVHGSHITERPPHGSLPLLIDAATAFGSGEHQSTYGCLLALSDLAKQNAPVQIGHGRALDMGCGSGILALAMARQWKIPVVATDIDEESVRVTAYNARLNGLDAYLTAFPGDGFTSRKVKVGAPYDVICANILARPLCSMAQPLTASLAPGGRVILAGLLQRQEAMVLAAYRAQGLRLVRRYQLAPWVTLVLG</sequence>
<keyword evidence="5 6" id="KW-0949">S-adenosyl-L-methionine</keyword>
<dbReference type="AlphaFoldDB" id="A0A1N7PND7"/>
<dbReference type="GO" id="GO:0008276">
    <property type="term" value="F:protein methyltransferase activity"/>
    <property type="evidence" value="ECO:0007669"/>
    <property type="project" value="UniProtKB-UniRule"/>
</dbReference>
<evidence type="ECO:0000256" key="4">
    <source>
        <dbReference type="ARBA" id="ARBA00022679"/>
    </source>
</evidence>
<dbReference type="InterPro" id="IPR004498">
    <property type="entry name" value="Ribosomal_PrmA_MeTrfase"/>
</dbReference>
<dbReference type="GO" id="GO:0005840">
    <property type="term" value="C:ribosome"/>
    <property type="evidence" value="ECO:0007669"/>
    <property type="project" value="UniProtKB-KW"/>
</dbReference>
<name>A0A1N7PND7_9PROT</name>
<dbReference type="EC" id="2.1.1.-" evidence="6"/>
<dbReference type="InterPro" id="IPR029063">
    <property type="entry name" value="SAM-dependent_MTases_sf"/>
</dbReference>
<protein>
    <recommendedName>
        <fullName evidence="6">Ribosomal protein L11 methyltransferase</fullName>
        <shortName evidence="6">L11 Mtase</shortName>
        <ecNumber evidence="6">2.1.1.-</ecNumber>
    </recommendedName>
</protein>
<dbReference type="PANTHER" id="PTHR43648">
    <property type="entry name" value="ELECTRON TRANSFER FLAVOPROTEIN BETA SUBUNIT LYSINE METHYLTRANSFERASE"/>
    <property type="match status" value="1"/>
</dbReference>
<proteinExistence type="inferred from homology"/>
<comment type="subcellular location">
    <subcellularLocation>
        <location evidence="6">Cytoplasm</location>
    </subcellularLocation>
</comment>
<feature type="binding site" evidence="6">
    <location>
        <position position="168"/>
    </location>
    <ligand>
        <name>S-adenosyl-L-methionine</name>
        <dbReference type="ChEBI" id="CHEBI:59789"/>
    </ligand>
</feature>
<dbReference type="PIRSF" id="PIRSF000401">
    <property type="entry name" value="RPL11_MTase"/>
    <property type="match status" value="1"/>
</dbReference>
<evidence type="ECO:0000256" key="5">
    <source>
        <dbReference type="ARBA" id="ARBA00022691"/>
    </source>
</evidence>
<dbReference type="Pfam" id="PF06325">
    <property type="entry name" value="PrmA"/>
    <property type="match status" value="1"/>
</dbReference>